<dbReference type="PANTHER" id="PTHR33098">
    <property type="entry name" value="COTTON FIBER (DUF761)"/>
    <property type="match status" value="1"/>
</dbReference>
<reference evidence="4" key="1">
    <citation type="submission" date="2010-04" db="EMBL/GenBank/DDBJ databases">
        <authorList>
            <person name="Reid K.E."/>
            <person name="Liao N."/>
            <person name="Chan S."/>
            <person name="Docking R."/>
            <person name="Taylor G."/>
            <person name="Moore R."/>
            <person name="Mayo M."/>
            <person name="Munro S."/>
            <person name="King J."/>
            <person name="Yanchuk A."/>
            <person name="Holt R."/>
            <person name="Jones S."/>
            <person name="Marra M."/>
            <person name="Ritland C.E."/>
            <person name="Ritland K."/>
            <person name="Bohlmann J."/>
        </authorList>
    </citation>
    <scope>NUCLEOTIDE SEQUENCE</scope>
    <source>
        <tissue evidence="4">Bud</tissue>
    </source>
</reference>
<feature type="region of interest" description="Disordered" evidence="1">
    <location>
        <begin position="193"/>
        <end position="212"/>
    </location>
</feature>
<feature type="transmembrane region" description="Helical" evidence="2">
    <location>
        <begin position="65"/>
        <end position="83"/>
    </location>
</feature>
<sequence length="328" mass="38017">MEILLPQKRTPNYPLKTTFILLKLSILVLGFISFVHFGLPSVRHFILHTVPSLWLSFSSWLNPPYLYIILNCIILTIAATSSLHQKLKTEESESNSHDYKAPPPEISYRYQSPPPSELKYQYQIGFQKKPISYEQYSLVPEEPHFTKQIQEDDEDADFISRSNWSPEASCITTAATTTTNMEEKPLVSSRFTHKRYAKASPDAKSPLRIARPKKGETLEYTWKTLTERRHPPLTRHLRKSETWDSSSPSRANADHSSPARNLRKSETMKHRGREDSPASPCLKREPSLSQDELNRRVEAFISKFNMEMRLQRQNSFTSYMEMINRGCH</sequence>
<feature type="region of interest" description="Disordered" evidence="1">
    <location>
        <begin position="89"/>
        <end position="113"/>
    </location>
</feature>
<dbReference type="AlphaFoldDB" id="D5AA37"/>
<feature type="compositionally biased region" description="Polar residues" evidence="1">
    <location>
        <begin position="243"/>
        <end position="259"/>
    </location>
</feature>
<dbReference type="InterPro" id="IPR025520">
    <property type="entry name" value="DUF4408"/>
</dbReference>
<dbReference type="EMBL" id="BT123064">
    <property type="protein sequence ID" value="ADE76406.1"/>
    <property type="molecule type" value="mRNA"/>
</dbReference>
<feature type="compositionally biased region" description="Basic and acidic residues" evidence="1">
    <location>
        <begin position="263"/>
        <end position="290"/>
    </location>
</feature>
<evidence type="ECO:0000313" key="4">
    <source>
        <dbReference type="EMBL" id="ADE76406.1"/>
    </source>
</evidence>
<protein>
    <recommendedName>
        <fullName evidence="3">DUF4408 domain-containing protein</fullName>
    </recommendedName>
</protein>
<name>D5AA37_PICSI</name>
<feature type="domain" description="DUF4408" evidence="3">
    <location>
        <begin position="51"/>
        <end position="83"/>
    </location>
</feature>
<accession>D5AA37</accession>
<proteinExistence type="evidence at transcript level"/>
<dbReference type="OMA" id="ISKFNME"/>
<evidence type="ECO:0000259" key="3">
    <source>
        <dbReference type="Pfam" id="PF14364"/>
    </source>
</evidence>
<dbReference type="InterPro" id="IPR008480">
    <property type="entry name" value="DUF761_pln"/>
</dbReference>
<evidence type="ECO:0000256" key="2">
    <source>
        <dbReference type="SAM" id="Phobius"/>
    </source>
</evidence>
<feature type="region of interest" description="Disordered" evidence="1">
    <location>
        <begin position="230"/>
        <end position="290"/>
    </location>
</feature>
<keyword evidence="2" id="KW-0812">Transmembrane</keyword>
<feature type="compositionally biased region" description="Basic and acidic residues" evidence="1">
    <location>
        <begin position="89"/>
        <end position="100"/>
    </location>
</feature>
<keyword evidence="2" id="KW-1133">Transmembrane helix</keyword>
<dbReference type="PANTHER" id="PTHR33098:SF53">
    <property type="entry name" value="OS05G0540900 PROTEIN"/>
    <property type="match status" value="1"/>
</dbReference>
<keyword evidence="2" id="KW-0472">Membrane</keyword>
<dbReference type="Pfam" id="PF14364">
    <property type="entry name" value="DUF4408"/>
    <property type="match status" value="1"/>
</dbReference>
<organism evidence="4">
    <name type="scientific">Picea sitchensis</name>
    <name type="common">Sitka spruce</name>
    <name type="synonym">Pinus sitchensis</name>
    <dbReference type="NCBI Taxonomy" id="3332"/>
    <lineage>
        <taxon>Eukaryota</taxon>
        <taxon>Viridiplantae</taxon>
        <taxon>Streptophyta</taxon>
        <taxon>Embryophyta</taxon>
        <taxon>Tracheophyta</taxon>
        <taxon>Spermatophyta</taxon>
        <taxon>Pinopsida</taxon>
        <taxon>Pinidae</taxon>
        <taxon>Conifers I</taxon>
        <taxon>Pinales</taxon>
        <taxon>Pinaceae</taxon>
        <taxon>Picea</taxon>
    </lineage>
</organism>
<feature type="transmembrane region" description="Helical" evidence="2">
    <location>
        <begin position="20"/>
        <end position="39"/>
    </location>
</feature>
<evidence type="ECO:0000256" key="1">
    <source>
        <dbReference type="SAM" id="MobiDB-lite"/>
    </source>
</evidence>
<dbReference type="Pfam" id="PF05553">
    <property type="entry name" value="DUF761"/>
    <property type="match status" value="1"/>
</dbReference>